<organism evidence="3 4">
    <name type="scientific">Hyphomicrobium facile</name>
    <dbReference type="NCBI Taxonomy" id="51670"/>
    <lineage>
        <taxon>Bacteria</taxon>
        <taxon>Pseudomonadati</taxon>
        <taxon>Pseudomonadota</taxon>
        <taxon>Alphaproteobacteria</taxon>
        <taxon>Hyphomicrobiales</taxon>
        <taxon>Hyphomicrobiaceae</taxon>
        <taxon>Hyphomicrobium</taxon>
    </lineage>
</organism>
<feature type="chain" id="PRO_5011711522" description="DUF4142 domain-containing protein" evidence="2">
    <location>
        <begin position="27"/>
        <end position="198"/>
    </location>
</feature>
<keyword evidence="2" id="KW-0732">Signal</keyword>
<dbReference type="AlphaFoldDB" id="A0A1I7ND32"/>
<keyword evidence="4" id="KW-1185">Reference proteome</keyword>
<feature type="signal peptide" evidence="2">
    <location>
        <begin position="1"/>
        <end position="26"/>
    </location>
</feature>
<evidence type="ECO:0008006" key="5">
    <source>
        <dbReference type="Google" id="ProtNLM"/>
    </source>
</evidence>
<dbReference type="STRING" id="51670.SAMN04488557_1657"/>
<sequence>MAVSLTRTAAGVIIGAFGLCAAIAMASAQDAAAPQGAPAEQGAPAAAGGNPPSQDDVKQIKLTDEQVTHFIAAQSDLASIASKIQSAGDKPDPALQAELESIATKHGFANFAELDDVAANISIVMAGLDSTTGNFVDPVDALKKERDDVQKDKSIPEADKKQLLDELNEAISTTPNLKFKENVELVKAHRAEIEKALQ</sequence>
<dbReference type="RefSeq" id="WP_092868122.1">
    <property type="nucleotide sequence ID" value="NZ_FPCH01000002.1"/>
</dbReference>
<gene>
    <name evidence="3" type="ORF">SAMN04488557_1657</name>
</gene>
<evidence type="ECO:0000256" key="2">
    <source>
        <dbReference type="SAM" id="SignalP"/>
    </source>
</evidence>
<evidence type="ECO:0000256" key="1">
    <source>
        <dbReference type="SAM" id="MobiDB-lite"/>
    </source>
</evidence>
<dbReference type="OrthoDB" id="7997461at2"/>
<dbReference type="Proteomes" id="UP000199423">
    <property type="component" value="Unassembled WGS sequence"/>
</dbReference>
<protein>
    <recommendedName>
        <fullName evidence="5">DUF4142 domain-containing protein</fullName>
    </recommendedName>
</protein>
<name>A0A1I7ND32_9HYPH</name>
<accession>A0A1I7ND32</accession>
<feature type="region of interest" description="Disordered" evidence="1">
    <location>
        <begin position="35"/>
        <end position="55"/>
    </location>
</feature>
<dbReference type="EMBL" id="FPCH01000002">
    <property type="protein sequence ID" value="SFV32595.1"/>
    <property type="molecule type" value="Genomic_DNA"/>
</dbReference>
<proteinExistence type="predicted"/>
<evidence type="ECO:0000313" key="3">
    <source>
        <dbReference type="EMBL" id="SFV32595.1"/>
    </source>
</evidence>
<reference evidence="4" key="1">
    <citation type="submission" date="2016-10" db="EMBL/GenBank/DDBJ databases">
        <authorList>
            <person name="Varghese N."/>
            <person name="Submissions S."/>
        </authorList>
    </citation>
    <scope>NUCLEOTIDE SEQUENCE [LARGE SCALE GENOMIC DNA]</scope>
    <source>
        <strain evidence="4">DSM 1565</strain>
    </source>
</reference>
<feature type="compositionally biased region" description="Low complexity" evidence="1">
    <location>
        <begin position="35"/>
        <end position="52"/>
    </location>
</feature>
<evidence type="ECO:0000313" key="4">
    <source>
        <dbReference type="Proteomes" id="UP000199423"/>
    </source>
</evidence>